<accession>A0A3S4ZZ25</accession>
<evidence type="ECO:0000313" key="1">
    <source>
        <dbReference type="EMBL" id="VEL10661.1"/>
    </source>
</evidence>
<organism evidence="1 2">
    <name type="scientific">Protopolystoma xenopodis</name>
    <dbReference type="NCBI Taxonomy" id="117903"/>
    <lineage>
        <taxon>Eukaryota</taxon>
        <taxon>Metazoa</taxon>
        <taxon>Spiralia</taxon>
        <taxon>Lophotrochozoa</taxon>
        <taxon>Platyhelminthes</taxon>
        <taxon>Monogenea</taxon>
        <taxon>Polyopisthocotylea</taxon>
        <taxon>Polystomatidea</taxon>
        <taxon>Polystomatidae</taxon>
        <taxon>Protopolystoma</taxon>
    </lineage>
</organism>
<name>A0A3S4ZZ25_9PLAT</name>
<dbReference type="EMBL" id="CAAALY010009630">
    <property type="protein sequence ID" value="VEL10661.1"/>
    <property type="molecule type" value="Genomic_DNA"/>
</dbReference>
<gene>
    <name evidence="1" type="ORF">PXEA_LOCUS4101</name>
</gene>
<dbReference type="AlphaFoldDB" id="A0A3S4ZZ25"/>
<reference evidence="1" key="1">
    <citation type="submission" date="2018-11" db="EMBL/GenBank/DDBJ databases">
        <authorList>
            <consortium name="Pathogen Informatics"/>
        </authorList>
    </citation>
    <scope>NUCLEOTIDE SEQUENCE</scope>
</reference>
<keyword evidence="2" id="KW-1185">Reference proteome</keyword>
<evidence type="ECO:0000313" key="2">
    <source>
        <dbReference type="Proteomes" id="UP000784294"/>
    </source>
</evidence>
<protein>
    <submittedName>
        <fullName evidence="1">Uncharacterized protein</fullName>
    </submittedName>
</protein>
<comment type="caution">
    <text evidence="1">The sequence shown here is derived from an EMBL/GenBank/DDBJ whole genome shotgun (WGS) entry which is preliminary data.</text>
</comment>
<proteinExistence type="predicted"/>
<sequence>MLTGTNSSQSRTSFLLRPTEAVCTTRDRLLFQSTRKHTFSAPLFCFVLLPNPPNVTICDHLITRYFSDPCVFYSLRVSATWVRVLTPET</sequence>
<dbReference type="Proteomes" id="UP000784294">
    <property type="component" value="Unassembled WGS sequence"/>
</dbReference>